<keyword evidence="5" id="KW-1185">Reference proteome</keyword>
<reference evidence="2 5" key="1">
    <citation type="journal article" date="2013" name="PLoS ONE">
        <title>Predicting the Proteins of Angomonas deanei, Strigomonas culicis and Their Respective Endosymbionts Reveals New Aspects of the Trypanosomatidae Family.</title>
        <authorList>
            <person name="Motta M.C."/>
            <person name="Martins A.C."/>
            <person name="de Souza S.S."/>
            <person name="Catta-Preta C.M."/>
            <person name="Silva R."/>
            <person name="Klein C.C."/>
            <person name="de Almeida L.G."/>
            <person name="de Lima Cunha O."/>
            <person name="Ciapina L.P."/>
            <person name="Brocchi M."/>
            <person name="Colabardini A.C."/>
            <person name="de Araujo Lima B."/>
            <person name="Machado C.R."/>
            <person name="de Almeida Soares C.M."/>
            <person name="Probst C.M."/>
            <person name="de Menezes C.B."/>
            <person name="Thompson C.E."/>
            <person name="Bartholomeu D.C."/>
            <person name="Gradia D.F."/>
            <person name="Pavoni D.P."/>
            <person name="Grisard E.C."/>
            <person name="Fantinatti-Garboggini F."/>
            <person name="Marchini F.K."/>
            <person name="Rodrigues-Luiz G.F."/>
            <person name="Wagner G."/>
            <person name="Goldman G.H."/>
            <person name="Fietto J.L."/>
            <person name="Elias M.C."/>
            <person name="Goldman M.H."/>
            <person name="Sagot M.F."/>
            <person name="Pereira M."/>
            <person name="Stoco P.H."/>
            <person name="de Mendonca-Neto R.P."/>
            <person name="Teixeira S.M."/>
            <person name="Maciel T.E."/>
            <person name="de Oliveira Mendes T.A."/>
            <person name="Urmenyi T.P."/>
            <person name="de Souza W."/>
            <person name="Schenkman S."/>
            <person name="de Vasconcelos A.T."/>
        </authorList>
    </citation>
    <scope>NUCLEOTIDE SEQUENCE [LARGE SCALE GENOMIC DNA]</scope>
</reference>
<reference evidence="2" key="2">
    <citation type="submission" date="2013-03" db="EMBL/GenBank/DDBJ databases">
        <authorList>
            <person name="Motta M.C.M."/>
            <person name="Martins A.C.A."/>
            <person name="Preta C.M.C.C."/>
            <person name="Silva R."/>
            <person name="de Souza S.S."/>
            <person name="Klein C.C."/>
            <person name="de Almeida L.G.P."/>
            <person name="Cunha O.L."/>
            <person name="Colabardini A.C."/>
            <person name="Lima B.A."/>
            <person name="Machado C.R."/>
            <person name="Soares C.M.A."/>
            <person name="de Menezes C.B.A."/>
            <person name="Bartolomeu D.C."/>
            <person name="Grisard E.C."/>
            <person name="Fantinatti-Garboggini F."/>
            <person name="Rodrigues-Luiz G.F."/>
            <person name="Wagner G."/>
            <person name="Goldman G.H."/>
            <person name="Fietto J.L.R."/>
            <person name="Ciapina L.P."/>
            <person name="Brocchi M."/>
            <person name="Elias M.C."/>
            <person name="Goldman M.H.S."/>
            <person name="Sagot M.-F."/>
            <person name="Pereira M."/>
            <person name="Stoco P.H."/>
            <person name="Teixeira S.M.R."/>
            <person name="de Mendonca-Neto R.P."/>
            <person name="Maciel T.E.F."/>
            <person name="Mendes T.A.O."/>
            <person name="Urmenyi T.P."/>
            <person name="Teixeira M.M.G."/>
            <person name="de Camargo E.F.P."/>
            <person name="de Sousa W."/>
            <person name="Schenkman S."/>
            <person name="de Vasconcelos A.T.R."/>
        </authorList>
    </citation>
    <scope>NUCLEOTIDE SEQUENCE</scope>
</reference>
<evidence type="ECO:0000313" key="2">
    <source>
        <dbReference type="EMBL" id="EPY34614.1"/>
    </source>
</evidence>
<name>S9V0V4_9TRYP</name>
<sequence length="116" mass="13674">MALPGVARYERMPTRTKVQFFWISMLMMGFVYQFLKMTVLRVQPKREEQMYMHIQSLYGDNIPEELIQLAKRQREAQDALSLTTMLRTPTPGQTSHALQNELDPRALLKHKSWNGY</sequence>
<protein>
    <submittedName>
        <fullName evidence="2">Uncharacterized protein</fullName>
    </submittedName>
</protein>
<gene>
    <name evidence="4" type="ORF">STCU_00739</name>
    <name evidence="3" type="ORF">STCU_00741</name>
    <name evidence="2" type="ORF">STCU_01488</name>
</gene>
<dbReference type="EMBL" id="ATMH01000741">
    <property type="protein sequence ID" value="EPY36128.1"/>
    <property type="molecule type" value="Genomic_DNA"/>
</dbReference>
<feature type="transmembrane region" description="Helical" evidence="1">
    <location>
        <begin position="20"/>
        <end position="42"/>
    </location>
</feature>
<dbReference type="EMBL" id="ATMH01001488">
    <property type="protein sequence ID" value="EPY34614.1"/>
    <property type="molecule type" value="Genomic_DNA"/>
</dbReference>
<keyword evidence="1" id="KW-0472">Membrane</keyword>
<evidence type="ECO:0000313" key="5">
    <source>
        <dbReference type="Proteomes" id="UP000015354"/>
    </source>
</evidence>
<comment type="caution">
    <text evidence="2">The sequence shown here is derived from an EMBL/GenBank/DDBJ whole genome shotgun (WGS) entry which is preliminary data.</text>
</comment>
<accession>S9V0V4</accession>
<evidence type="ECO:0000313" key="4">
    <source>
        <dbReference type="EMBL" id="EPY36132.1"/>
    </source>
</evidence>
<dbReference type="OrthoDB" id="238323at2759"/>
<dbReference type="Proteomes" id="UP000015354">
    <property type="component" value="Unassembled WGS sequence"/>
</dbReference>
<keyword evidence="1" id="KW-0812">Transmembrane</keyword>
<proteinExistence type="predicted"/>
<organism evidence="2 5">
    <name type="scientific">Strigomonas culicis</name>
    <dbReference type="NCBI Taxonomy" id="28005"/>
    <lineage>
        <taxon>Eukaryota</taxon>
        <taxon>Discoba</taxon>
        <taxon>Euglenozoa</taxon>
        <taxon>Kinetoplastea</taxon>
        <taxon>Metakinetoplastina</taxon>
        <taxon>Trypanosomatida</taxon>
        <taxon>Trypanosomatidae</taxon>
        <taxon>Strigomonadinae</taxon>
        <taxon>Strigomonas</taxon>
    </lineage>
</organism>
<dbReference type="AlphaFoldDB" id="S9V0V4"/>
<evidence type="ECO:0000313" key="3">
    <source>
        <dbReference type="EMBL" id="EPY36128.1"/>
    </source>
</evidence>
<dbReference type="EMBL" id="ATMH01000739">
    <property type="protein sequence ID" value="EPY36132.1"/>
    <property type="molecule type" value="Genomic_DNA"/>
</dbReference>
<evidence type="ECO:0000256" key="1">
    <source>
        <dbReference type="SAM" id="Phobius"/>
    </source>
</evidence>
<keyword evidence="1" id="KW-1133">Transmembrane helix</keyword>